<dbReference type="OrthoDB" id="9793412at2"/>
<dbReference type="CDD" id="cd06223">
    <property type="entry name" value="PRTases_typeI"/>
    <property type="match status" value="1"/>
</dbReference>
<dbReference type="Gene3D" id="3.40.50.2020">
    <property type="match status" value="1"/>
</dbReference>
<protein>
    <submittedName>
        <fullName evidence="3">DNA utilization protein GntX</fullName>
    </submittedName>
</protein>
<dbReference type="RefSeq" id="WP_138094579.1">
    <property type="nucleotide sequence ID" value="NZ_CP040428.1"/>
</dbReference>
<dbReference type="PANTHER" id="PTHR47505:SF1">
    <property type="entry name" value="DNA UTILIZATION PROTEIN YHGH"/>
    <property type="match status" value="1"/>
</dbReference>
<dbReference type="EMBL" id="CP040428">
    <property type="protein sequence ID" value="QCT18827.1"/>
    <property type="molecule type" value="Genomic_DNA"/>
</dbReference>
<accession>A0A4V1G791</accession>
<dbReference type="NCBIfam" id="NF008616">
    <property type="entry name" value="PRK11595.1"/>
    <property type="match status" value="1"/>
</dbReference>
<comment type="similarity">
    <text evidence="1">Belongs to the ComF/GntX family.</text>
</comment>
<organism evidence="3 4">
    <name type="scientific">Jejubacter calystegiae</name>
    <dbReference type="NCBI Taxonomy" id="2579935"/>
    <lineage>
        <taxon>Bacteria</taxon>
        <taxon>Pseudomonadati</taxon>
        <taxon>Pseudomonadota</taxon>
        <taxon>Gammaproteobacteria</taxon>
        <taxon>Enterobacterales</taxon>
        <taxon>Enterobacteriaceae</taxon>
        <taxon>Jejubacter</taxon>
    </lineage>
</organism>
<dbReference type="Pfam" id="PF00156">
    <property type="entry name" value="Pribosyltran"/>
    <property type="match status" value="1"/>
</dbReference>
<evidence type="ECO:0000313" key="3">
    <source>
        <dbReference type="EMBL" id="QCT18827.1"/>
    </source>
</evidence>
<dbReference type="KEGG" id="izh:FEM41_03765"/>
<reference evidence="3 4" key="1">
    <citation type="submission" date="2019-05" db="EMBL/GenBank/DDBJ databases">
        <title>Complete genome sequence of Izhakiella calystegiae KSNA2, an endophyte isolated from beach morning glory (Calystegia soldanella).</title>
        <authorList>
            <person name="Jiang L."/>
            <person name="Jeong J.C."/>
            <person name="Kim C.Y."/>
            <person name="Kim D.H."/>
            <person name="Kim S.W."/>
            <person name="Lee j."/>
        </authorList>
    </citation>
    <scope>NUCLEOTIDE SEQUENCE [LARGE SCALE GENOMIC DNA]</scope>
    <source>
        <strain evidence="3 4">KSNA2</strain>
    </source>
</reference>
<evidence type="ECO:0000256" key="1">
    <source>
        <dbReference type="ARBA" id="ARBA00008007"/>
    </source>
</evidence>
<gene>
    <name evidence="3" type="primary">gntX</name>
    <name evidence="3" type="ORF">FEM41_03765</name>
</gene>
<feature type="domain" description="Phosphoribosyltransferase" evidence="2">
    <location>
        <begin position="180"/>
        <end position="224"/>
    </location>
</feature>
<dbReference type="Proteomes" id="UP000302163">
    <property type="component" value="Chromosome"/>
</dbReference>
<dbReference type="InterPro" id="IPR029057">
    <property type="entry name" value="PRTase-like"/>
</dbReference>
<dbReference type="InterPro" id="IPR000836">
    <property type="entry name" value="PRTase_dom"/>
</dbReference>
<dbReference type="AlphaFoldDB" id="A0A4V1G791"/>
<dbReference type="PANTHER" id="PTHR47505">
    <property type="entry name" value="DNA UTILIZATION PROTEIN YHGH"/>
    <property type="match status" value="1"/>
</dbReference>
<dbReference type="SUPFAM" id="SSF53271">
    <property type="entry name" value="PRTase-like"/>
    <property type="match status" value="1"/>
</dbReference>
<sequence length="227" mass="25066">MLSIPTRCWLCQMPLTLASHGLCSCCTRVLIRPRHRCPCCGLPARTSPSLCGRCVAKPPPWQHMVAVGDYQRPLSTLVHQFKFSGGVALASPLARLMLLNILAARRDRALPLPDLIVSVPLALRRQWRRGFNQSALLAEPLARWLGCDHPPAALRRLRAAPLQHHLNARRRAANLKNAFQLEFPVAGRHIAIVDDVITTGSTVGEIARLLARHGAAATQVWCLCRTL</sequence>
<proteinExistence type="inferred from homology"/>
<dbReference type="InterPro" id="IPR051910">
    <property type="entry name" value="ComF/GntX_DNA_util-trans"/>
</dbReference>
<evidence type="ECO:0000259" key="2">
    <source>
        <dbReference type="Pfam" id="PF00156"/>
    </source>
</evidence>
<keyword evidence="4" id="KW-1185">Reference proteome</keyword>
<evidence type="ECO:0000313" key="4">
    <source>
        <dbReference type="Proteomes" id="UP000302163"/>
    </source>
</evidence>
<dbReference type="PROSITE" id="PS51257">
    <property type="entry name" value="PROKAR_LIPOPROTEIN"/>
    <property type="match status" value="1"/>
</dbReference>
<name>A0A4V1G791_9ENTR</name>